<dbReference type="AlphaFoldDB" id="A0A0A9DAG1"/>
<feature type="compositionally biased region" description="Polar residues" evidence="1">
    <location>
        <begin position="23"/>
        <end position="33"/>
    </location>
</feature>
<accession>A0A0A9DAG1</accession>
<feature type="region of interest" description="Disordered" evidence="1">
    <location>
        <begin position="23"/>
        <end position="62"/>
    </location>
</feature>
<name>A0A0A9DAG1_ARUDO</name>
<evidence type="ECO:0000313" key="2">
    <source>
        <dbReference type="EMBL" id="JAD84816.1"/>
    </source>
</evidence>
<protein>
    <submittedName>
        <fullName evidence="2">Uncharacterized protein</fullName>
    </submittedName>
</protein>
<dbReference type="EMBL" id="GBRH01213079">
    <property type="protein sequence ID" value="JAD84816.1"/>
    <property type="molecule type" value="Transcribed_RNA"/>
</dbReference>
<organism evidence="2">
    <name type="scientific">Arundo donax</name>
    <name type="common">Giant reed</name>
    <name type="synonym">Donax arundinaceus</name>
    <dbReference type="NCBI Taxonomy" id="35708"/>
    <lineage>
        <taxon>Eukaryota</taxon>
        <taxon>Viridiplantae</taxon>
        <taxon>Streptophyta</taxon>
        <taxon>Embryophyta</taxon>
        <taxon>Tracheophyta</taxon>
        <taxon>Spermatophyta</taxon>
        <taxon>Magnoliopsida</taxon>
        <taxon>Liliopsida</taxon>
        <taxon>Poales</taxon>
        <taxon>Poaceae</taxon>
        <taxon>PACMAD clade</taxon>
        <taxon>Arundinoideae</taxon>
        <taxon>Arundineae</taxon>
        <taxon>Arundo</taxon>
    </lineage>
</organism>
<sequence length="62" mass="6895">MSCHCQRLLPLASHLVTGHQSTDLLSQGNSNSGMHCEPWEPTLHVNEAQDHPQRRGTPLLLN</sequence>
<reference evidence="2" key="2">
    <citation type="journal article" date="2015" name="Data Brief">
        <title>Shoot transcriptome of the giant reed, Arundo donax.</title>
        <authorList>
            <person name="Barrero R.A."/>
            <person name="Guerrero F.D."/>
            <person name="Moolhuijzen P."/>
            <person name="Goolsby J.A."/>
            <person name="Tidwell J."/>
            <person name="Bellgard S.E."/>
            <person name="Bellgard M.I."/>
        </authorList>
    </citation>
    <scope>NUCLEOTIDE SEQUENCE</scope>
    <source>
        <tissue evidence="2">Shoot tissue taken approximately 20 cm above the soil surface</tissue>
    </source>
</reference>
<reference evidence="2" key="1">
    <citation type="submission" date="2014-09" db="EMBL/GenBank/DDBJ databases">
        <authorList>
            <person name="Magalhaes I.L.F."/>
            <person name="Oliveira U."/>
            <person name="Santos F.R."/>
            <person name="Vidigal T.H.D.A."/>
            <person name="Brescovit A.D."/>
            <person name="Santos A.J."/>
        </authorList>
    </citation>
    <scope>NUCLEOTIDE SEQUENCE</scope>
    <source>
        <tissue evidence="2">Shoot tissue taken approximately 20 cm above the soil surface</tissue>
    </source>
</reference>
<proteinExistence type="predicted"/>
<evidence type="ECO:0000256" key="1">
    <source>
        <dbReference type="SAM" id="MobiDB-lite"/>
    </source>
</evidence>